<sequence length="517" mass="57721">MVWSLTQKGFCEPATAGQFRGSNTFEHFEYQGDLDVFNPLPSMKTVLEALTEFAHSQPDKKVWSFLNDSSEVNDSYTYKELEKATDELAFQLIHTHNIRPADRVLLVFFPGLAFTASLLACFKANIVAVPVFPPDPRKLQKDLDHFVSIQKSSGATYVLTHSQYNYAKKVTDITSIFSTKNVSWPQLKWIVVDDMLAKGKKRKSMNLTTPNEKYSINTGDIAFLQYTSGSTSEPKGVMISHANLAHNLVIITKELQVDVNTTNLSWLPQYHDMGLIGSYMGTLYCGGVGYFLSPISFLKDPNVWLKSISIYRASHTQAPNFAYALAARKFAEHLKEQSRSSNNNSTTETLLNLTCVKHMINAAEPVDVHAIASFYALFTQYGLARNVIIPTYGLAEHTVFVCSGGRTLLSVNKSALEKTGAVEILSECLLNEYVEPVSQSPNSTGRKNGEHREIWVDSPSKALGYFNQPELTQESFHGIMSSALTSRTYLRTGDMGFLYSDELFICGRVKDLIIIRG</sequence>
<name>A0ABP0V9S4_9BRYO</name>
<feature type="domain" description="AMP-dependent synthetase/ligase" evidence="1">
    <location>
        <begin position="52"/>
        <end position="466"/>
    </location>
</feature>
<feature type="non-terminal residue" evidence="2">
    <location>
        <position position="517"/>
    </location>
</feature>
<evidence type="ECO:0000313" key="2">
    <source>
        <dbReference type="EMBL" id="CAK9251168.1"/>
    </source>
</evidence>
<dbReference type="Pfam" id="PF00501">
    <property type="entry name" value="AMP-binding"/>
    <property type="match status" value="1"/>
</dbReference>
<dbReference type="PANTHER" id="PTHR22754">
    <property type="entry name" value="DISCO-INTERACTING PROTEIN 2 DIP2 -RELATED"/>
    <property type="match status" value="1"/>
</dbReference>
<comment type="caution">
    <text evidence="2">The sequence shown here is derived from an EMBL/GenBank/DDBJ whole genome shotgun (WGS) entry which is preliminary data.</text>
</comment>
<reference evidence="2" key="1">
    <citation type="submission" date="2024-02" db="EMBL/GenBank/DDBJ databases">
        <authorList>
            <consortium name="ELIXIR-Norway"/>
            <consortium name="Elixir Norway"/>
        </authorList>
    </citation>
    <scope>NUCLEOTIDE SEQUENCE</scope>
</reference>
<dbReference type="InterPro" id="IPR042099">
    <property type="entry name" value="ANL_N_sf"/>
</dbReference>
<dbReference type="InterPro" id="IPR020845">
    <property type="entry name" value="AMP-binding_CS"/>
</dbReference>
<keyword evidence="3" id="KW-1185">Reference proteome</keyword>
<organism evidence="2 3">
    <name type="scientific">Sphagnum jensenii</name>
    <dbReference type="NCBI Taxonomy" id="128206"/>
    <lineage>
        <taxon>Eukaryota</taxon>
        <taxon>Viridiplantae</taxon>
        <taxon>Streptophyta</taxon>
        <taxon>Embryophyta</taxon>
        <taxon>Bryophyta</taxon>
        <taxon>Sphagnophytina</taxon>
        <taxon>Sphagnopsida</taxon>
        <taxon>Sphagnales</taxon>
        <taxon>Sphagnaceae</taxon>
        <taxon>Sphagnum</taxon>
    </lineage>
</organism>
<dbReference type="SUPFAM" id="SSF56801">
    <property type="entry name" value="Acetyl-CoA synthetase-like"/>
    <property type="match status" value="1"/>
</dbReference>
<dbReference type="PANTHER" id="PTHR22754:SF32">
    <property type="entry name" value="DISCO-INTERACTING PROTEIN 2"/>
    <property type="match status" value="1"/>
</dbReference>
<gene>
    <name evidence="2" type="ORF">CSSPJE1EN1_LOCUS26546</name>
</gene>
<evidence type="ECO:0000313" key="3">
    <source>
        <dbReference type="Proteomes" id="UP001497444"/>
    </source>
</evidence>
<proteinExistence type="predicted"/>
<dbReference type="PROSITE" id="PS00455">
    <property type="entry name" value="AMP_BINDING"/>
    <property type="match status" value="1"/>
</dbReference>
<evidence type="ECO:0000259" key="1">
    <source>
        <dbReference type="Pfam" id="PF00501"/>
    </source>
</evidence>
<accession>A0ABP0V9S4</accession>
<dbReference type="InterPro" id="IPR000873">
    <property type="entry name" value="AMP-dep_synth/lig_dom"/>
</dbReference>
<dbReference type="EMBL" id="CAXAQS010000333">
    <property type="protein sequence ID" value="CAK9251168.1"/>
    <property type="molecule type" value="Genomic_DNA"/>
</dbReference>
<protein>
    <recommendedName>
        <fullName evidence="1">AMP-dependent synthetase/ligase domain-containing protein</fullName>
    </recommendedName>
</protein>
<dbReference type="Gene3D" id="3.40.50.12780">
    <property type="entry name" value="N-terminal domain of ligase-like"/>
    <property type="match status" value="1"/>
</dbReference>
<dbReference type="Proteomes" id="UP001497444">
    <property type="component" value="Unassembled WGS sequence"/>
</dbReference>